<keyword evidence="11" id="KW-1185">Reference proteome</keyword>
<comment type="subcellular location">
    <subcellularLocation>
        <location evidence="1">Membrane</location>
        <topology evidence="1">Multi-pass membrane protein</topology>
    </subcellularLocation>
</comment>
<dbReference type="Pfam" id="PF07690">
    <property type="entry name" value="MFS_1"/>
    <property type="match status" value="1"/>
</dbReference>
<feature type="transmembrane region" description="Helical" evidence="8">
    <location>
        <begin position="467"/>
        <end position="496"/>
    </location>
</feature>
<evidence type="ECO:0000256" key="4">
    <source>
        <dbReference type="ARBA" id="ARBA00022989"/>
    </source>
</evidence>
<dbReference type="InterPro" id="IPR036259">
    <property type="entry name" value="MFS_trans_sf"/>
</dbReference>
<feature type="transmembrane region" description="Helical" evidence="8">
    <location>
        <begin position="442"/>
        <end position="461"/>
    </location>
</feature>
<dbReference type="Gene3D" id="1.20.1720.10">
    <property type="entry name" value="Multidrug resistance protein D"/>
    <property type="match status" value="1"/>
</dbReference>
<evidence type="ECO:0000256" key="5">
    <source>
        <dbReference type="ARBA" id="ARBA00023136"/>
    </source>
</evidence>
<dbReference type="PANTHER" id="PTHR23502:SF51">
    <property type="entry name" value="QUINIDINE RESISTANCE PROTEIN 1-RELATED"/>
    <property type="match status" value="1"/>
</dbReference>
<evidence type="ECO:0000256" key="2">
    <source>
        <dbReference type="ARBA" id="ARBA00022448"/>
    </source>
</evidence>
<evidence type="ECO:0000313" key="11">
    <source>
        <dbReference type="Proteomes" id="UP000750502"/>
    </source>
</evidence>
<keyword evidence="5 8" id="KW-0472">Membrane</keyword>
<dbReference type="Proteomes" id="UP000750502">
    <property type="component" value="Unassembled WGS sequence"/>
</dbReference>
<proteinExistence type="predicted"/>
<dbReference type="GO" id="GO:0022857">
    <property type="term" value="F:transmembrane transporter activity"/>
    <property type="evidence" value="ECO:0007669"/>
    <property type="project" value="InterPro"/>
</dbReference>
<dbReference type="CDD" id="cd17323">
    <property type="entry name" value="MFS_Tpo1_MDR_like"/>
    <property type="match status" value="1"/>
</dbReference>
<feature type="transmembrane region" description="Helical" evidence="8">
    <location>
        <begin position="351"/>
        <end position="371"/>
    </location>
</feature>
<evidence type="ECO:0000259" key="9">
    <source>
        <dbReference type="PROSITE" id="PS50850"/>
    </source>
</evidence>
<dbReference type="EMBL" id="JADFTT010000017">
    <property type="protein sequence ID" value="KAG5772868.1"/>
    <property type="molecule type" value="Genomic_DNA"/>
</dbReference>
<dbReference type="PANTHER" id="PTHR23502">
    <property type="entry name" value="MAJOR FACILITATOR SUPERFAMILY"/>
    <property type="match status" value="1"/>
</dbReference>
<dbReference type="PROSITE" id="PS50850">
    <property type="entry name" value="MFS"/>
    <property type="match status" value="1"/>
</dbReference>
<reference evidence="10" key="2">
    <citation type="submission" date="2020-10" db="EMBL/GenBank/DDBJ databases">
        <authorList>
            <person name="Peck L.D."/>
            <person name="Nowell R.W."/>
            <person name="Flood J."/>
            <person name="Ryan M.J."/>
            <person name="Barraclough T.G."/>
        </authorList>
    </citation>
    <scope>NUCLEOTIDE SEQUENCE</scope>
    <source>
        <strain evidence="10">IMI 127659i</strain>
    </source>
</reference>
<evidence type="ECO:0000256" key="8">
    <source>
        <dbReference type="SAM" id="Phobius"/>
    </source>
</evidence>
<feature type="transmembrane region" description="Helical" evidence="8">
    <location>
        <begin position="532"/>
        <end position="550"/>
    </location>
</feature>
<dbReference type="OrthoDB" id="440553at2759"/>
<sequence>MQLYLVDRGVGGNSLLFSIAELICPEITPRSSTRSTNPLLLKMQDSSERRATSRFAENESPNTDEITQTVPNSEPILTREPSNAAIQDDEAPWSIWSPKQRKIIILTASFASLLSPLSSQIYLPALDTIAKDLNVTNSQVNLSITTYLVLQAIAPTFTAQLSDTVGRRPLYMACFVLYMAANLGLALQNNYAALLVLRCFQSAGSSGTTALSNAVATDITTSAQRGSYIVYAAAIPMLGPTLGPIAGGLLAQYRGWHSVFWFLFGLTGAVAVPMAILFPETCREIVGDGSIPPQNWNRCYTNVRMERRSMKEGKDVPHNERNELGAPRDAYSWIPNPFSTITLLLERECGFILLYGSLLCCSFYATLTLIPSQFHEIYGFNELQIALCFIPFGVGSLVAAFNRGRMLDSNFRRHATRLGITTDKNKQTDLTNFPIERARLEVALPTILLGSACMVGFGWTLHYKTNLAGPLILLFVIAFCLSASLNCATCLMLDLYPGKAGTVTASNNLLRCLLGAGATAAVVPMINAIGTGWTLTVFALLNIVSLPLLWHVMRHGPGWRAETSRKKEMEQNRAG</sequence>
<name>A0A9P7I2K0_9HYPO</name>
<dbReference type="FunFam" id="1.20.1720.10:FF:000009">
    <property type="entry name" value="MFS multidrug transporter"/>
    <property type="match status" value="1"/>
</dbReference>
<organism evidence="10 11">
    <name type="scientific">Fusarium xylarioides</name>
    <dbReference type="NCBI Taxonomy" id="221167"/>
    <lineage>
        <taxon>Eukaryota</taxon>
        <taxon>Fungi</taxon>
        <taxon>Dikarya</taxon>
        <taxon>Ascomycota</taxon>
        <taxon>Pezizomycotina</taxon>
        <taxon>Sordariomycetes</taxon>
        <taxon>Hypocreomycetidae</taxon>
        <taxon>Hypocreales</taxon>
        <taxon>Nectriaceae</taxon>
        <taxon>Fusarium</taxon>
        <taxon>Fusarium fujikuroi species complex</taxon>
    </lineage>
</organism>
<accession>A0A9P7I2K0</accession>
<reference evidence="10" key="1">
    <citation type="journal article" date="2020" name="bioRxiv">
        <title>Historical genomics reveals the evolutionary mechanisms behind multiple outbreaks of the host-specific coffee wilt pathogen Fusarium xylarioides.</title>
        <authorList>
            <person name="Peck D."/>
            <person name="Nowell R.W."/>
            <person name="Flood J."/>
            <person name="Ryan M.J."/>
            <person name="Barraclough T.G."/>
        </authorList>
    </citation>
    <scope>NUCLEOTIDE SEQUENCE</scope>
    <source>
        <strain evidence="10">IMI 127659i</strain>
    </source>
</reference>
<evidence type="ECO:0000256" key="1">
    <source>
        <dbReference type="ARBA" id="ARBA00004141"/>
    </source>
</evidence>
<gene>
    <name evidence="10" type="ORF">H9Q72_001047</name>
</gene>
<feature type="domain" description="Major facilitator superfamily (MFS) profile" evidence="9">
    <location>
        <begin position="104"/>
        <end position="557"/>
    </location>
</feature>
<feature type="transmembrane region" description="Helical" evidence="8">
    <location>
        <begin position="228"/>
        <end position="253"/>
    </location>
</feature>
<feature type="transmembrane region" description="Helical" evidence="8">
    <location>
        <begin position="259"/>
        <end position="278"/>
    </location>
</feature>
<protein>
    <recommendedName>
        <fullName evidence="9">Major facilitator superfamily (MFS) profile domain-containing protein</fullName>
    </recommendedName>
</protein>
<feature type="transmembrane region" description="Helical" evidence="8">
    <location>
        <begin position="508"/>
        <end position="526"/>
    </location>
</feature>
<dbReference type="Gene3D" id="1.20.1250.20">
    <property type="entry name" value="MFS general substrate transporter like domains"/>
    <property type="match status" value="1"/>
</dbReference>
<dbReference type="GO" id="GO:0005886">
    <property type="term" value="C:plasma membrane"/>
    <property type="evidence" value="ECO:0007669"/>
    <property type="project" value="TreeGrafter"/>
</dbReference>
<feature type="compositionally biased region" description="Polar residues" evidence="7">
    <location>
        <begin position="59"/>
        <end position="72"/>
    </location>
</feature>
<dbReference type="SUPFAM" id="SSF103473">
    <property type="entry name" value="MFS general substrate transporter"/>
    <property type="match status" value="1"/>
</dbReference>
<keyword evidence="6" id="KW-0325">Glycoprotein</keyword>
<feature type="transmembrane region" description="Helical" evidence="8">
    <location>
        <begin position="170"/>
        <end position="187"/>
    </location>
</feature>
<keyword evidence="3 8" id="KW-0812">Transmembrane</keyword>
<feature type="region of interest" description="Disordered" evidence="7">
    <location>
        <begin position="45"/>
        <end position="83"/>
    </location>
</feature>
<evidence type="ECO:0000313" key="10">
    <source>
        <dbReference type="EMBL" id="KAG5772868.1"/>
    </source>
</evidence>
<evidence type="ECO:0000256" key="6">
    <source>
        <dbReference type="ARBA" id="ARBA00023180"/>
    </source>
</evidence>
<feature type="transmembrane region" description="Helical" evidence="8">
    <location>
        <begin position="383"/>
        <end position="402"/>
    </location>
</feature>
<evidence type="ECO:0000256" key="3">
    <source>
        <dbReference type="ARBA" id="ARBA00022692"/>
    </source>
</evidence>
<dbReference type="InterPro" id="IPR020846">
    <property type="entry name" value="MFS_dom"/>
</dbReference>
<keyword evidence="4 8" id="KW-1133">Transmembrane helix</keyword>
<keyword evidence="2" id="KW-0813">Transport</keyword>
<evidence type="ECO:0000256" key="7">
    <source>
        <dbReference type="SAM" id="MobiDB-lite"/>
    </source>
</evidence>
<comment type="caution">
    <text evidence="10">The sequence shown here is derived from an EMBL/GenBank/DDBJ whole genome shotgun (WGS) entry which is preliminary data.</text>
</comment>
<dbReference type="InterPro" id="IPR011701">
    <property type="entry name" value="MFS"/>
</dbReference>
<dbReference type="AlphaFoldDB" id="A0A9P7I2K0"/>